<keyword evidence="2" id="KW-1185">Reference proteome</keyword>
<gene>
    <name evidence="1" type="ORF">PHMEG_00031224</name>
</gene>
<dbReference type="EMBL" id="NBNE01009757">
    <property type="protein sequence ID" value="OWY98099.1"/>
    <property type="molecule type" value="Genomic_DNA"/>
</dbReference>
<evidence type="ECO:0000313" key="1">
    <source>
        <dbReference type="EMBL" id="OWY98099.1"/>
    </source>
</evidence>
<organism evidence="1 2">
    <name type="scientific">Phytophthora megakarya</name>
    <dbReference type="NCBI Taxonomy" id="4795"/>
    <lineage>
        <taxon>Eukaryota</taxon>
        <taxon>Sar</taxon>
        <taxon>Stramenopiles</taxon>
        <taxon>Oomycota</taxon>
        <taxon>Peronosporomycetes</taxon>
        <taxon>Peronosporales</taxon>
        <taxon>Peronosporaceae</taxon>
        <taxon>Phytophthora</taxon>
    </lineage>
</organism>
<comment type="caution">
    <text evidence="1">The sequence shown here is derived from an EMBL/GenBank/DDBJ whole genome shotgun (WGS) entry which is preliminary data.</text>
</comment>
<protein>
    <recommendedName>
        <fullName evidence="3">Reverse transcriptase RNase H-like domain-containing protein</fullName>
    </recommendedName>
</protein>
<accession>A0A225V0Y5</accession>
<sequence length="238" mass="27023">MHLRTDTSKFVVGGVSFEGIDGVWKLQIVQKGHKSLEGLFTQKMTNRRLAWCYDILPEYPPTFAYLPGAKNGIADALSRRSDFQPEIKFFHDLKRTRFDDPSFRLAISEVTTDTELVTKIKKTYLSDTEITQYLQFGAAFCQHVFKSIGTTLSMTYDWDVHYANAEFAVNPTVNYSIKLASFQADLGYVPKKPLQLAAEQLTKPYFSDVVEPFRKPTNAYETSTTGTGANIHSEIEYI</sequence>
<reference evidence="2" key="1">
    <citation type="submission" date="2017-03" db="EMBL/GenBank/DDBJ databases">
        <title>Phytopthora megakarya and P. palmivora, two closely related causual agents of cacao black pod achieved similar genome size and gene model numbers by different mechanisms.</title>
        <authorList>
            <person name="Ali S."/>
            <person name="Shao J."/>
            <person name="Larry D.J."/>
            <person name="Kronmiller B."/>
            <person name="Shen D."/>
            <person name="Strem M.D."/>
            <person name="Melnick R.L."/>
            <person name="Guiltinan M.J."/>
            <person name="Tyler B.M."/>
            <person name="Meinhardt L.W."/>
            <person name="Bailey B.A."/>
        </authorList>
    </citation>
    <scope>NUCLEOTIDE SEQUENCE [LARGE SCALE GENOMIC DNA]</scope>
    <source>
        <strain evidence="2">zdho120</strain>
    </source>
</reference>
<evidence type="ECO:0000313" key="2">
    <source>
        <dbReference type="Proteomes" id="UP000198211"/>
    </source>
</evidence>
<dbReference type="AlphaFoldDB" id="A0A225V0Y5"/>
<evidence type="ECO:0008006" key="3">
    <source>
        <dbReference type="Google" id="ProtNLM"/>
    </source>
</evidence>
<name>A0A225V0Y5_9STRA</name>
<proteinExistence type="predicted"/>
<dbReference type="Proteomes" id="UP000198211">
    <property type="component" value="Unassembled WGS sequence"/>
</dbReference>